<dbReference type="RefSeq" id="WP_145026351.1">
    <property type="nucleotide sequence ID" value="NZ_CP036271.1"/>
</dbReference>
<name>A0A517S7W1_9PLAN</name>
<dbReference type="InterPro" id="IPR011051">
    <property type="entry name" value="RmlC_Cupin_sf"/>
</dbReference>
<dbReference type="AlphaFoldDB" id="A0A517S7W1"/>
<evidence type="ECO:0000313" key="2">
    <source>
        <dbReference type="EMBL" id="QDT52173.1"/>
    </source>
</evidence>
<evidence type="ECO:0000313" key="3">
    <source>
        <dbReference type="Proteomes" id="UP000315700"/>
    </source>
</evidence>
<dbReference type="EMBL" id="CP036271">
    <property type="protein sequence ID" value="QDT52173.1"/>
    <property type="molecule type" value="Genomic_DNA"/>
</dbReference>
<dbReference type="InParanoid" id="A0A517S7W1"/>
<reference evidence="2 3" key="1">
    <citation type="submission" date="2019-02" db="EMBL/GenBank/DDBJ databases">
        <title>Deep-cultivation of Planctomycetes and their phenomic and genomic characterization uncovers novel biology.</title>
        <authorList>
            <person name="Wiegand S."/>
            <person name="Jogler M."/>
            <person name="Boedeker C."/>
            <person name="Pinto D."/>
            <person name="Vollmers J."/>
            <person name="Rivas-Marin E."/>
            <person name="Kohn T."/>
            <person name="Peeters S.H."/>
            <person name="Heuer A."/>
            <person name="Rast P."/>
            <person name="Oberbeckmann S."/>
            <person name="Bunk B."/>
            <person name="Jeske O."/>
            <person name="Meyerdierks A."/>
            <person name="Storesund J.E."/>
            <person name="Kallscheuer N."/>
            <person name="Luecker S."/>
            <person name="Lage O.M."/>
            <person name="Pohl T."/>
            <person name="Merkel B.J."/>
            <person name="Hornburger P."/>
            <person name="Mueller R.-W."/>
            <person name="Bruemmer F."/>
            <person name="Labrenz M."/>
            <person name="Spormann A.M."/>
            <person name="Op den Camp H."/>
            <person name="Overmann J."/>
            <person name="Amann R."/>
            <person name="Jetten M.S.M."/>
            <person name="Mascher T."/>
            <person name="Medema M.H."/>
            <person name="Devos D.P."/>
            <person name="Kaster A.-K."/>
            <person name="Ovreas L."/>
            <person name="Rohde M."/>
            <person name="Galperin M.Y."/>
            <person name="Jogler C."/>
        </authorList>
    </citation>
    <scope>NUCLEOTIDE SEQUENCE [LARGE SCALE GENOMIC DNA]</scope>
    <source>
        <strain evidence="2 3">Pan44</strain>
    </source>
</reference>
<dbReference type="SUPFAM" id="SSF51182">
    <property type="entry name" value="RmlC-like cupins"/>
    <property type="match status" value="1"/>
</dbReference>
<dbReference type="InterPro" id="IPR014710">
    <property type="entry name" value="RmlC-like_jellyroll"/>
</dbReference>
<proteinExistence type="predicted"/>
<sequence>MAIPHAQPGQVIDVRPLGPALATARTTTLLKTPGLEVIRLVLPAGKVLSQHIAPGAITVHCLEGKLLFTAAGQTHELTAGRMLYLDAKEPHSVECVEEASFLLTIVLPRD</sequence>
<feature type="domain" description="Cupin type-2" evidence="1">
    <location>
        <begin position="41"/>
        <end position="101"/>
    </location>
</feature>
<dbReference type="KEGG" id="ccos:Pan44_01820"/>
<dbReference type="Pfam" id="PF07883">
    <property type="entry name" value="Cupin_2"/>
    <property type="match status" value="1"/>
</dbReference>
<dbReference type="CDD" id="cd02230">
    <property type="entry name" value="cupin_HP0902-like"/>
    <property type="match status" value="1"/>
</dbReference>
<protein>
    <submittedName>
        <fullName evidence="2">Cupin domain protein</fullName>
    </submittedName>
</protein>
<evidence type="ECO:0000259" key="1">
    <source>
        <dbReference type="Pfam" id="PF07883"/>
    </source>
</evidence>
<dbReference type="InterPro" id="IPR013096">
    <property type="entry name" value="Cupin_2"/>
</dbReference>
<organism evidence="2 3">
    <name type="scientific">Caulifigura coniformis</name>
    <dbReference type="NCBI Taxonomy" id="2527983"/>
    <lineage>
        <taxon>Bacteria</taxon>
        <taxon>Pseudomonadati</taxon>
        <taxon>Planctomycetota</taxon>
        <taxon>Planctomycetia</taxon>
        <taxon>Planctomycetales</taxon>
        <taxon>Planctomycetaceae</taxon>
        <taxon>Caulifigura</taxon>
    </lineage>
</organism>
<gene>
    <name evidence="2" type="ORF">Pan44_01820</name>
</gene>
<dbReference type="Gene3D" id="2.60.120.10">
    <property type="entry name" value="Jelly Rolls"/>
    <property type="match status" value="1"/>
</dbReference>
<dbReference type="OrthoDB" id="8265259at2"/>
<accession>A0A517S7W1</accession>
<keyword evidence="3" id="KW-1185">Reference proteome</keyword>
<dbReference type="Proteomes" id="UP000315700">
    <property type="component" value="Chromosome"/>
</dbReference>